<protein>
    <submittedName>
        <fullName evidence="1">Uncharacterized protein</fullName>
    </submittedName>
</protein>
<dbReference type="Proteomes" id="UP000002555">
    <property type="component" value="Segment"/>
</dbReference>
<dbReference type="OrthoDB" id="25772at10239"/>
<dbReference type="EMBL" id="AY266303">
    <property type="protein sequence ID" value="AAQ17741.1"/>
    <property type="molecule type" value="Genomic_DNA"/>
</dbReference>
<dbReference type="KEGG" id="vg:2657882"/>
<accession>Q76Z05</accession>
<dbReference type="RefSeq" id="NP_943964.1">
    <property type="nucleotide sequence ID" value="NC_005260.1"/>
</dbReference>
<reference evidence="1 2" key="1">
    <citation type="journal article" date="2001" name="J. Bacteriol.">
        <title>Phylogeny of the major head and tail genes of the wide-ranging T4-type bacteriophages.</title>
        <authorList>
            <person name="Tetart F."/>
            <person name="Desplats C."/>
            <person name="Kutateladze M."/>
            <person name="Monod C."/>
            <person name="Ackermann H.W."/>
            <person name="Krisch H.M."/>
        </authorList>
    </citation>
    <scope>NUCLEOTIDE SEQUENCE</scope>
</reference>
<gene>
    <name evidence="1" type="ORF">Aeh1ORF080c</name>
</gene>
<evidence type="ECO:0000313" key="1">
    <source>
        <dbReference type="EMBL" id="AAQ17741.1"/>
    </source>
</evidence>
<organism evidence="1 2">
    <name type="scientific">Aeromonas phage Aeh1</name>
    <dbReference type="NCBI Taxonomy" id="2880362"/>
    <lineage>
        <taxon>Viruses</taxon>
        <taxon>Duplodnaviria</taxon>
        <taxon>Heunggongvirae</taxon>
        <taxon>Uroviricota</taxon>
        <taxon>Caudoviricetes</taxon>
        <taxon>Pantevenvirales</taxon>
        <taxon>Straboviridae</taxon>
        <taxon>Cinqassovirus</taxon>
        <taxon>Cinqassovirus aeh1</taxon>
    </lineage>
</organism>
<evidence type="ECO:0000313" key="2">
    <source>
        <dbReference type="Proteomes" id="UP000002555"/>
    </source>
</evidence>
<proteinExistence type="predicted"/>
<keyword evidence="2" id="KW-1185">Reference proteome</keyword>
<sequence length="111" mass="12397">MTVQLKKEKAYEITVSTDERRSAVFCYSTSEALGLELSKGKGWYGGNGACYSGAKDVLTFDIDGEEFSFLVKDRITVIRKREDYETKINNEKKAAALAKLSDEEKKILGLS</sequence>
<name>Q76Z05_9CAUD</name>